<accession>A0A848B220</accession>
<dbReference type="InterPro" id="IPR000067">
    <property type="entry name" value="FlgMring_FliF"/>
</dbReference>
<dbReference type="Proteomes" id="UP000543804">
    <property type="component" value="Unassembled WGS sequence"/>
</dbReference>
<evidence type="ECO:0000256" key="4">
    <source>
        <dbReference type="ARBA" id="ARBA00022475"/>
    </source>
</evidence>
<comment type="caution">
    <text evidence="14">The sequence shown here is derived from an EMBL/GenBank/DDBJ whole genome shotgun (WGS) entry which is preliminary data.</text>
</comment>
<comment type="similarity">
    <text evidence="3 9">Belongs to the FliF family.</text>
</comment>
<feature type="compositionally biased region" description="Basic and acidic residues" evidence="10">
    <location>
        <begin position="468"/>
        <end position="485"/>
    </location>
</feature>
<keyword evidence="14" id="KW-0282">Flagellum</keyword>
<feature type="region of interest" description="Disordered" evidence="10">
    <location>
        <begin position="300"/>
        <end position="322"/>
    </location>
</feature>
<dbReference type="EMBL" id="JABAFA010000002">
    <property type="protein sequence ID" value="NMD98250.1"/>
    <property type="molecule type" value="Genomic_DNA"/>
</dbReference>
<keyword evidence="14" id="KW-0966">Cell projection</keyword>
<evidence type="ECO:0000256" key="8">
    <source>
        <dbReference type="ARBA" id="ARBA00023143"/>
    </source>
</evidence>
<dbReference type="GO" id="GO:0005886">
    <property type="term" value="C:plasma membrane"/>
    <property type="evidence" value="ECO:0007669"/>
    <property type="project" value="UniProtKB-SubCell"/>
</dbReference>
<feature type="domain" description="Flagellar M-ring N-terminal" evidence="12">
    <location>
        <begin position="49"/>
        <end position="224"/>
    </location>
</feature>
<evidence type="ECO:0000256" key="3">
    <source>
        <dbReference type="ARBA" id="ARBA00007971"/>
    </source>
</evidence>
<dbReference type="InterPro" id="IPR013556">
    <property type="entry name" value="Flag_M-ring_C"/>
</dbReference>
<proteinExistence type="inferred from homology"/>
<evidence type="ECO:0000259" key="13">
    <source>
        <dbReference type="Pfam" id="PF08345"/>
    </source>
</evidence>
<keyword evidence="5 11" id="KW-0812">Transmembrane</keyword>
<dbReference type="InterPro" id="IPR043427">
    <property type="entry name" value="YscJ/FliF"/>
</dbReference>
<dbReference type="PIRSF" id="PIRSF004862">
    <property type="entry name" value="FliF"/>
    <property type="match status" value="1"/>
</dbReference>
<dbReference type="NCBIfam" id="TIGR00206">
    <property type="entry name" value="fliF"/>
    <property type="match status" value="1"/>
</dbReference>
<evidence type="ECO:0000259" key="12">
    <source>
        <dbReference type="Pfam" id="PF01514"/>
    </source>
</evidence>
<evidence type="ECO:0000256" key="1">
    <source>
        <dbReference type="ARBA" id="ARBA00004117"/>
    </source>
</evidence>
<dbReference type="GO" id="GO:0009431">
    <property type="term" value="C:bacterial-type flagellum basal body, MS ring"/>
    <property type="evidence" value="ECO:0007669"/>
    <property type="project" value="InterPro"/>
</dbReference>
<protein>
    <recommendedName>
        <fullName evidence="9">Flagellar M-ring protein</fullName>
    </recommendedName>
</protein>
<name>A0A848B220_9FIRM</name>
<dbReference type="PANTHER" id="PTHR30046">
    <property type="entry name" value="FLAGELLAR M-RING PROTEIN"/>
    <property type="match status" value="1"/>
</dbReference>
<evidence type="ECO:0000256" key="11">
    <source>
        <dbReference type="SAM" id="Phobius"/>
    </source>
</evidence>
<dbReference type="PRINTS" id="PR01009">
    <property type="entry name" value="FLGMRINGFLIF"/>
</dbReference>
<evidence type="ECO:0000256" key="10">
    <source>
        <dbReference type="SAM" id="MobiDB-lite"/>
    </source>
</evidence>
<dbReference type="RefSeq" id="WP_170077031.1">
    <property type="nucleotide sequence ID" value="NZ_JABAFA010000002.1"/>
</dbReference>
<comment type="subcellular location">
    <subcellularLocation>
        <location evidence="1 9">Bacterial flagellum basal body</location>
    </subcellularLocation>
    <subcellularLocation>
        <location evidence="2">Cell membrane</location>
        <topology evidence="2">Multi-pass membrane protein</topology>
    </subcellularLocation>
</comment>
<feature type="domain" description="Flagellar M-ring C-terminal" evidence="13">
    <location>
        <begin position="260"/>
        <end position="411"/>
    </location>
</feature>
<dbReference type="Gene3D" id="3.30.300.30">
    <property type="match status" value="1"/>
</dbReference>
<dbReference type="GO" id="GO:0003774">
    <property type="term" value="F:cytoskeletal motor activity"/>
    <property type="evidence" value="ECO:0007669"/>
    <property type="project" value="InterPro"/>
</dbReference>
<keyword evidence="8 9" id="KW-0975">Bacterial flagellum</keyword>
<evidence type="ECO:0000256" key="7">
    <source>
        <dbReference type="ARBA" id="ARBA00023136"/>
    </source>
</evidence>
<dbReference type="Pfam" id="PF08345">
    <property type="entry name" value="YscJ_FliF_C"/>
    <property type="match status" value="1"/>
</dbReference>
<evidence type="ECO:0000256" key="5">
    <source>
        <dbReference type="ARBA" id="ARBA00022692"/>
    </source>
</evidence>
<reference evidence="14 15" key="1">
    <citation type="submission" date="2020-04" db="EMBL/GenBank/DDBJ databases">
        <authorList>
            <person name="Hitch T.C.A."/>
            <person name="Wylensek D."/>
            <person name="Clavel T."/>
        </authorList>
    </citation>
    <scope>NUCLEOTIDE SEQUENCE [LARGE SCALE GENOMIC DNA]</scope>
    <source>
        <strain evidence="14 15">PG-130-P53-12</strain>
    </source>
</reference>
<keyword evidence="4" id="KW-1003">Cell membrane</keyword>
<feature type="transmembrane region" description="Helical" evidence="11">
    <location>
        <begin position="433"/>
        <end position="455"/>
    </location>
</feature>
<keyword evidence="14" id="KW-0969">Cilium</keyword>
<gene>
    <name evidence="14" type="primary">fliF</name>
    <name evidence="14" type="ORF">HF878_01945</name>
</gene>
<feature type="region of interest" description="Disordered" evidence="10">
    <location>
        <begin position="468"/>
        <end position="506"/>
    </location>
</feature>
<evidence type="ECO:0000256" key="2">
    <source>
        <dbReference type="ARBA" id="ARBA00004651"/>
    </source>
</evidence>
<evidence type="ECO:0000256" key="6">
    <source>
        <dbReference type="ARBA" id="ARBA00022989"/>
    </source>
</evidence>
<dbReference type="InterPro" id="IPR006182">
    <property type="entry name" value="FliF_N_dom"/>
</dbReference>
<dbReference type="AlphaFoldDB" id="A0A848B220"/>
<keyword evidence="15" id="KW-1185">Reference proteome</keyword>
<keyword evidence="6 11" id="KW-1133">Transmembrane helix</keyword>
<evidence type="ECO:0000256" key="9">
    <source>
        <dbReference type="PIRNR" id="PIRNR004862"/>
    </source>
</evidence>
<organism evidence="14 15">
    <name type="scientific">Selenomonas bovis</name>
    <dbReference type="NCBI Taxonomy" id="416586"/>
    <lineage>
        <taxon>Bacteria</taxon>
        <taxon>Bacillati</taxon>
        <taxon>Bacillota</taxon>
        <taxon>Negativicutes</taxon>
        <taxon>Selenomonadales</taxon>
        <taxon>Selenomonadaceae</taxon>
        <taxon>Selenomonas</taxon>
    </lineage>
</organism>
<dbReference type="PANTHER" id="PTHR30046:SF0">
    <property type="entry name" value="FLAGELLAR M-RING PROTEIN"/>
    <property type="match status" value="1"/>
</dbReference>
<keyword evidence="7 11" id="KW-0472">Membrane</keyword>
<dbReference type="Pfam" id="PF01514">
    <property type="entry name" value="YscJ_FliF"/>
    <property type="match status" value="1"/>
</dbReference>
<dbReference type="GO" id="GO:0071973">
    <property type="term" value="P:bacterial-type flagellum-dependent cell motility"/>
    <property type="evidence" value="ECO:0007669"/>
    <property type="project" value="InterPro"/>
</dbReference>
<feature type="transmembrane region" description="Helical" evidence="11">
    <location>
        <begin position="27"/>
        <end position="47"/>
    </location>
</feature>
<dbReference type="InterPro" id="IPR045851">
    <property type="entry name" value="AMP-bd_C_sf"/>
</dbReference>
<evidence type="ECO:0000313" key="15">
    <source>
        <dbReference type="Proteomes" id="UP000543804"/>
    </source>
</evidence>
<comment type="function">
    <text evidence="9">The M ring may be actively involved in energy transduction.</text>
</comment>
<sequence length="535" mass="59487">MADKAEKADWKQRYLQLWHKYSKKQRYIVLGSVLAVLIAIIGISVWYGSKPDMVPLFTNMETKDAGEVAAKLKEQKVEYQVQEGQKGTTILVPASKVHEARLNLATEGLPRGQKGFEIFDDNKLGVTEFQNKVNYLQALQGELVRTIEQIDAVQKARVHIVLPEDSLYKKNEKPATASIMLMLKPNQQLSKKEIKGIVNLTAHSVQGLQSENITIVDETGKILNDPDELDEKSVGAKTLTQLEMTKKVQDDIQKNLQTLLDQTLGTGRAVARVSVELDFDDKQTDKQTFTPVVDDSGIIRSQQDSNETYNGTSTQPGGAAGVQSNVPGYVAQNGNSNAQYEKKESTKNYEINEEKQKVIASPGSIRRLNVAVLVNDDVTASQQDSLLRSVSSAAGINQDRGDTVSVEALPFSTEAKDKQAAEEQAEKDRQDRIFYAEVAGALLLLALIAGGVMMYRRRKQQEREAAEQAAREAEEERQRLAEERAAAVAAGEVDEDELSEEEQRQLTEKQQLQELIDQKPAEVAMLIKTWLSEDE</sequence>
<dbReference type="Gene3D" id="3.30.70.1530">
    <property type="entry name" value="Hypothetical protein rpa1041"/>
    <property type="match status" value="1"/>
</dbReference>
<evidence type="ECO:0000313" key="14">
    <source>
        <dbReference type="EMBL" id="NMD98250.1"/>
    </source>
</evidence>